<keyword evidence="1" id="KW-1133">Transmembrane helix</keyword>
<dbReference type="InterPro" id="IPR048389">
    <property type="entry name" value="YciQ-like_C"/>
</dbReference>
<dbReference type="AlphaFoldDB" id="A0A9D1CYN3"/>
<feature type="transmembrane region" description="Helical" evidence="1">
    <location>
        <begin position="453"/>
        <end position="471"/>
    </location>
</feature>
<evidence type="ECO:0000259" key="3">
    <source>
        <dbReference type="Pfam" id="PF09972"/>
    </source>
</evidence>
<keyword evidence="1" id="KW-0812">Transmembrane</keyword>
<feature type="transmembrane region" description="Helical" evidence="1">
    <location>
        <begin position="426"/>
        <end position="446"/>
    </location>
</feature>
<dbReference type="PROSITE" id="PS51257">
    <property type="entry name" value="PROKAR_LIPOPROTEIN"/>
    <property type="match status" value="1"/>
</dbReference>
<evidence type="ECO:0000256" key="2">
    <source>
        <dbReference type="SAM" id="SignalP"/>
    </source>
</evidence>
<evidence type="ECO:0000313" key="5">
    <source>
        <dbReference type="EMBL" id="HIQ90917.1"/>
    </source>
</evidence>
<protein>
    <submittedName>
        <fullName evidence="5">DUF2207 domain-containing protein</fullName>
    </submittedName>
</protein>
<proteinExistence type="predicted"/>
<feature type="signal peptide" evidence="2">
    <location>
        <begin position="1"/>
        <end position="23"/>
    </location>
</feature>
<gene>
    <name evidence="5" type="ORF">IAB27_04765</name>
</gene>
<feature type="transmembrane region" description="Helical" evidence="1">
    <location>
        <begin position="483"/>
        <end position="502"/>
    </location>
</feature>
<evidence type="ECO:0000259" key="4">
    <source>
        <dbReference type="Pfam" id="PF20990"/>
    </source>
</evidence>
<feature type="transmembrane region" description="Helical" evidence="1">
    <location>
        <begin position="243"/>
        <end position="261"/>
    </location>
</feature>
<feature type="domain" description="Predicted membrane protein YciQ-like C-terminal" evidence="4">
    <location>
        <begin position="451"/>
        <end position="565"/>
    </location>
</feature>
<feature type="transmembrane region" description="Helical" evidence="1">
    <location>
        <begin position="399"/>
        <end position="420"/>
    </location>
</feature>
<accession>A0A9D1CYN3</accession>
<feature type="domain" description="DUF2207" evidence="3">
    <location>
        <begin position="43"/>
        <end position="199"/>
    </location>
</feature>
<dbReference type="Pfam" id="PF20990">
    <property type="entry name" value="DUF2207_C"/>
    <property type="match status" value="2"/>
</dbReference>
<dbReference type="InterPro" id="IPR018702">
    <property type="entry name" value="DUF2207"/>
</dbReference>
<name>A0A9D1CYN3_9FIRM</name>
<dbReference type="EMBL" id="DVFV01000088">
    <property type="protein sequence ID" value="HIQ90917.1"/>
    <property type="molecule type" value="Genomic_DNA"/>
</dbReference>
<evidence type="ECO:0000313" key="6">
    <source>
        <dbReference type="Proteomes" id="UP000886786"/>
    </source>
</evidence>
<reference evidence="5" key="2">
    <citation type="journal article" date="2021" name="PeerJ">
        <title>Extensive microbial diversity within the chicken gut microbiome revealed by metagenomics and culture.</title>
        <authorList>
            <person name="Gilroy R."/>
            <person name="Ravi A."/>
            <person name="Getino M."/>
            <person name="Pursley I."/>
            <person name="Horton D.L."/>
            <person name="Alikhan N.F."/>
            <person name="Baker D."/>
            <person name="Gharbi K."/>
            <person name="Hall N."/>
            <person name="Watson M."/>
            <person name="Adriaenssens E.M."/>
            <person name="Foster-Nyarko E."/>
            <person name="Jarju S."/>
            <person name="Secka A."/>
            <person name="Antonio M."/>
            <person name="Oren A."/>
            <person name="Chaudhuri R.R."/>
            <person name="La Ragione R."/>
            <person name="Hildebrand F."/>
            <person name="Pallen M.J."/>
        </authorList>
    </citation>
    <scope>NUCLEOTIDE SEQUENCE</scope>
    <source>
        <strain evidence="5">CHK147-3167</strain>
    </source>
</reference>
<comment type="caution">
    <text evidence="5">The sequence shown here is derived from an EMBL/GenBank/DDBJ whole genome shotgun (WGS) entry which is preliminary data.</text>
</comment>
<keyword evidence="2" id="KW-0732">Signal</keyword>
<evidence type="ECO:0000256" key="1">
    <source>
        <dbReference type="SAM" id="Phobius"/>
    </source>
</evidence>
<reference evidence="5" key="1">
    <citation type="submission" date="2020-10" db="EMBL/GenBank/DDBJ databases">
        <authorList>
            <person name="Gilroy R."/>
        </authorList>
    </citation>
    <scope>NUCLEOTIDE SEQUENCE</scope>
    <source>
        <strain evidence="5">CHK147-3167</strain>
    </source>
</reference>
<dbReference type="Proteomes" id="UP000886786">
    <property type="component" value="Unassembled WGS sequence"/>
</dbReference>
<dbReference type="Pfam" id="PF09972">
    <property type="entry name" value="DUF2207"/>
    <property type="match status" value="1"/>
</dbReference>
<organism evidence="5 6">
    <name type="scientific">Candidatus Coprosoma intestinipullorum</name>
    <dbReference type="NCBI Taxonomy" id="2840752"/>
    <lineage>
        <taxon>Bacteria</taxon>
        <taxon>Bacillati</taxon>
        <taxon>Bacillota</taxon>
        <taxon>Bacillota incertae sedis</taxon>
        <taxon>Candidatus Coprosoma</taxon>
    </lineage>
</organism>
<feature type="chain" id="PRO_5038570920" evidence="2">
    <location>
        <begin position="24"/>
        <end position="633"/>
    </location>
</feature>
<keyword evidence="1" id="KW-0472">Membrane</keyword>
<sequence>MKKISFFIVIFLSLFISCPKALEAPIQNTPSQNDKYKDYSYVIDKYDINVKVNENNSFDITETITAHFNTEKHGIIRKIPVHNKVKTKNKTYTNRAKITNLSVNDTYKVSKENDYYQIQMGDENKTLTGSKTYKIKYNYNIGKDPNKNFDEFYYNLIGNDWDTVIGNITATIEFPKKTDSKKVDVFVGLKNSQTKVTQDLTNSKNILLSYNNILNPGMAITVRLKLPEGYFQEAHDNIYLTDYIAFIGPLICLILAFIAWYKYGRDDKVVDTVEFYPPKGLNSLDVAFLYKGEADEKDIMTLLIYLASKGYLKIVEGKNKKQTKIVKLREYDGQNKIEKMFMDGLFKPEKSSEEPKTEVTLKDLQNKFYKTINKILRSFNSQKRKNKIIDKKLFPKRKYIIAFAIICIFTSAVLPLTLYTSLISSALFAIFLYMLIGFTLILIYTFFLKGGSIIAKLFILAFTIFILYYSAATMNYIAVLDNYSTLELIVGAVSLIIIFIIFKFMPKRTEYGIEMLGKIKGFKKFLKIAKKEELEQKVKENPNYFYDIMPYTYVLGVSKKWIKKFTDIKINDPEWYEGESYQYLDIERTISYANNSMTSHPIEFLSDNSSTSSSSDFSGSAGGGSGGGGGSSW</sequence>
<feature type="domain" description="Predicted membrane protein YciQ-like C-terminal" evidence="4">
    <location>
        <begin position="275"/>
        <end position="446"/>
    </location>
</feature>